<feature type="signal peptide" evidence="2">
    <location>
        <begin position="1"/>
        <end position="21"/>
    </location>
</feature>
<evidence type="ECO:0000259" key="3">
    <source>
        <dbReference type="SMART" id="SM00093"/>
    </source>
</evidence>
<dbReference type="AlphaFoldDB" id="E6MKN6"/>
<dbReference type="Gene3D" id="3.30.497.10">
    <property type="entry name" value="Antithrombin, subunit I, domain 2"/>
    <property type="match status" value="2"/>
</dbReference>
<dbReference type="GO" id="GO:0005615">
    <property type="term" value="C:extracellular space"/>
    <property type="evidence" value="ECO:0007669"/>
    <property type="project" value="InterPro"/>
</dbReference>
<evidence type="ECO:0000313" key="4">
    <source>
        <dbReference type="EMBL" id="EFV05792.1"/>
    </source>
</evidence>
<dbReference type="SUPFAM" id="SSF56574">
    <property type="entry name" value="Serpins"/>
    <property type="match status" value="1"/>
</dbReference>
<comment type="similarity">
    <text evidence="1">Belongs to the serpin family.</text>
</comment>
<evidence type="ECO:0000313" key="5">
    <source>
        <dbReference type="Proteomes" id="UP000003874"/>
    </source>
</evidence>
<dbReference type="Pfam" id="PF00079">
    <property type="entry name" value="Serpin"/>
    <property type="match status" value="2"/>
</dbReference>
<dbReference type="RefSeq" id="WP_007133347.1">
    <property type="nucleotide sequence ID" value="NZ_GL629647.1"/>
</dbReference>
<dbReference type="PROSITE" id="PS51257">
    <property type="entry name" value="PROKAR_LIPOPROTEIN"/>
    <property type="match status" value="1"/>
</dbReference>
<dbReference type="GO" id="GO:0004867">
    <property type="term" value="F:serine-type endopeptidase inhibitor activity"/>
    <property type="evidence" value="ECO:0007669"/>
    <property type="project" value="InterPro"/>
</dbReference>
<dbReference type="InterPro" id="IPR036186">
    <property type="entry name" value="Serpin_sf"/>
</dbReference>
<dbReference type="eggNOG" id="COG4826">
    <property type="taxonomic scope" value="Bacteria"/>
</dbReference>
<keyword evidence="5" id="KW-1185">Reference proteome</keyword>
<evidence type="ECO:0000256" key="1">
    <source>
        <dbReference type="RuleBase" id="RU000411"/>
    </source>
</evidence>
<dbReference type="PANTHER" id="PTHR11461">
    <property type="entry name" value="SERINE PROTEASE INHIBITOR, SERPIN"/>
    <property type="match status" value="1"/>
</dbReference>
<dbReference type="HOGENOM" id="CLU_023330_0_3_10"/>
<accession>E6MKN6</accession>
<dbReference type="InterPro" id="IPR023796">
    <property type="entry name" value="Serpin_dom"/>
</dbReference>
<dbReference type="InterPro" id="IPR042178">
    <property type="entry name" value="Serpin_sf_1"/>
</dbReference>
<comment type="caution">
    <text evidence="4">The sequence shown here is derived from an EMBL/GenBank/DDBJ whole genome shotgun (WGS) entry which is preliminary data.</text>
</comment>
<dbReference type="PROSITE" id="PS00284">
    <property type="entry name" value="SERPIN"/>
    <property type="match status" value="1"/>
</dbReference>
<proteinExistence type="inferred from homology"/>
<organism evidence="4 5">
    <name type="scientific">Segatella salivae DSM 15606</name>
    <dbReference type="NCBI Taxonomy" id="888832"/>
    <lineage>
        <taxon>Bacteria</taxon>
        <taxon>Pseudomonadati</taxon>
        <taxon>Bacteroidota</taxon>
        <taxon>Bacteroidia</taxon>
        <taxon>Bacteroidales</taxon>
        <taxon>Prevotellaceae</taxon>
        <taxon>Segatella</taxon>
    </lineage>
</organism>
<reference evidence="4 5" key="1">
    <citation type="submission" date="2010-12" db="EMBL/GenBank/DDBJ databases">
        <authorList>
            <person name="Muzny D."/>
            <person name="Qin X."/>
            <person name="Deng J."/>
            <person name="Jiang H."/>
            <person name="Liu Y."/>
            <person name="Qu J."/>
            <person name="Song X.-Z."/>
            <person name="Zhang L."/>
            <person name="Thornton R."/>
            <person name="Coyle M."/>
            <person name="Francisco L."/>
            <person name="Jackson L."/>
            <person name="Javaid M."/>
            <person name="Korchina V."/>
            <person name="Kovar C."/>
            <person name="Mata R."/>
            <person name="Mathew T."/>
            <person name="Ngo R."/>
            <person name="Nguyen L."/>
            <person name="Nguyen N."/>
            <person name="Okwuonu G."/>
            <person name="Ongeri F."/>
            <person name="Pham C."/>
            <person name="Simmons D."/>
            <person name="Wilczek-Boney K."/>
            <person name="Hale W."/>
            <person name="Jakkamsetti A."/>
            <person name="Pham P."/>
            <person name="Ruth R."/>
            <person name="San Lucas F."/>
            <person name="Warren J."/>
            <person name="Zhang J."/>
            <person name="Zhao Z."/>
            <person name="Zhou C."/>
            <person name="Zhu D."/>
            <person name="Lee S."/>
            <person name="Bess C."/>
            <person name="Blankenburg K."/>
            <person name="Forbes L."/>
            <person name="Fu Q."/>
            <person name="Gubbala S."/>
            <person name="Hirani K."/>
            <person name="Jayaseelan J.C."/>
            <person name="Lara F."/>
            <person name="Munidasa M."/>
            <person name="Palculict T."/>
            <person name="Patil S."/>
            <person name="Pu L.-L."/>
            <person name="Saada N."/>
            <person name="Tang L."/>
            <person name="Weissenberger G."/>
            <person name="Zhu Y."/>
            <person name="Hemphill L."/>
            <person name="Shang Y."/>
            <person name="Youmans B."/>
            <person name="Ayvaz T."/>
            <person name="Ross M."/>
            <person name="Santibanez J."/>
            <person name="Aqrawi P."/>
            <person name="Gross S."/>
            <person name="Joshi V."/>
            <person name="Fowler G."/>
            <person name="Nazareth L."/>
            <person name="Reid J."/>
            <person name="Worley K."/>
            <person name="Petrosino J."/>
            <person name="Highlander S."/>
            <person name="Gibbs R."/>
        </authorList>
    </citation>
    <scope>NUCLEOTIDE SEQUENCE [LARGE SCALE GENOMIC DNA]</scope>
    <source>
        <strain evidence="4 5">DSM 15606</strain>
    </source>
</reference>
<protein>
    <submittedName>
        <fullName evidence="4">Serine proteinase inhibitor</fullName>
    </submittedName>
</protein>
<sequence length="387" mass="43533">MRKIKWYIVAFALLLTACKSASLQDEAKGKYGQVKLNDAERAEVDSMVNGVAFRLVHEMQKNHGNLLVSPLGLCYALNMLNAGADGATQRQINRVLGRNILADRLCRTMLLADAATKDGQAKAQNDKVTTLIVDNRVDVGRGIDLLPAFEERMKVCYFAAIEEENEAQKIILSNTLRFDGVWKEAFDSSQTQVSLFTTAEGKQQKVPLMSGRFKLDYAETNDYQLVKIPYNGGFNLYVLLPKTGEKLESIVSKLNVTTWQQALKQIQMADVSLWFPRFSTAKKNDMISVLKNLGVRDAFDMQLANLSKMTLGQAYVSGVKQEVQIDFNEQRTEAEAKTTMEVAVLCATEEPKKKEIQRRFVRCDHPFLYVVTNRFGAICFIGEVQRS</sequence>
<dbReference type="InterPro" id="IPR000215">
    <property type="entry name" value="Serpin_fam"/>
</dbReference>
<dbReference type="SMART" id="SM00093">
    <property type="entry name" value="SERPIN"/>
    <property type="match status" value="1"/>
</dbReference>
<dbReference type="STRING" id="888832.HMPREF9420_0053"/>
<dbReference type="Gene3D" id="2.30.39.10">
    <property type="entry name" value="Alpha-1-antitrypsin, domain 1"/>
    <property type="match status" value="1"/>
</dbReference>
<evidence type="ECO:0000256" key="2">
    <source>
        <dbReference type="SAM" id="SignalP"/>
    </source>
</evidence>
<feature type="domain" description="Serpin" evidence="3">
    <location>
        <begin position="53"/>
        <end position="387"/>
    </location>
</feature>
<name>E6MKN6_9BACT</name>
<feature type="chain" id="PRO_5003206631" evidence="2">
    <location>
        <begin position="22"/>
        <end position="387"/>
    </location>
</feature>
<keyword evidence="2" id="KW-0732">Signal</keyword>
<dbReference type="InterPro" id="IPR042185">
    <property type="entry name" value="Serpin_sf_2"/>
</dbReference>
<dbReference type="EMBL" id="AEQO01000003">
    <property type="protein sequence ID" value="EFV05792.1"/>
    <property type="molecule type" value="Genomic_DNA"/>
</dbReference>
<gene>
    <name evidence="4" type="ORF">HMPREF9420_0053</name>
</gene>
<dbReference type="Proteomes" id="UP000003874">
    <property type="component" value="Unassembled WGS sequence"/>
</dbReference>
<dbReference type="OrthoDB" id="9764871at2"/>
<dbReference type="InterPro" id="IPR023795">
    <property type="entry name" value="Serpin_CS"/>
</dbReference>
<dbReference type="PANTHER" id="PTHR11461:SF211">
    <property type="entry name" value="GH10112P-RELATED"/>
    <property type="match status" value="1"/>
</dbReference>